<evidence type="ECO:0000256" key="2">
    <source>
        <dbReference type="ARBA" id="ARBA00004651"/>
    </source>
</evidence>
<evidence type="ECO:0000256" key="4">
    <source>
        <dbReference type="ARBA" id="ARBA00022427"/>
    </source>
</evidence>
<accession>A0AAJ7XE20</accession>
<dbReference type="InterPro" id="IPR004031">
    <property type="entry name" value="PMP22/EMP/MP20/Claudin"/>
</dbReference>
<organism evidence="11 14">
    <name type="scientific">Petromyzon marinus</name>
    <name type="common">Sea lamprey</name>
    <dbReference type="NCBI Taxonomy" id="7757"/>
    <lineage>
        <taxon>Eukaryota</taxon>
        <taxon>Metazoa</taxon>
        <taxon>Chordata</taxon>
        <taxon>Craniata</taxon>
        <taxon>Vertebrata</taxon>
        <taxon>Cyclostomata</taxon>
        <taxon>Hyperoartia</taxon>
        <taxon>Petromyzontiformes</taxon>
        <taxon>Petromyzontidae</taxon>
        <taxon>Petromyzon</taxon>
    </lineage>
</organism>
<keyword evidence="6 10" id="KW-0812">Transmembrane</keyword>
<keyword evidence="9 10" id="KW-0472">Membrane</keyword>
<keyword evidence="11" id="KW-1185">Reference proteome</keyword>
<gene>
    <name evidence="12 13 14" type="primary">LOC116954534</name>
</gene>
<evidence type="ECO:0000256" key="10">
    <source>
        <dbReference type="SAM" id="Phobius"/>
    </source>
</evidence>
<dbReference type="KEGG" id="pmrn:116954534"/>
<evidence type="ECO:0000256" key="7">
    <source>
        <dbReference type="ARBA" id="ARBA00022949"/>
    </source>
</evidence>
<dbReference type="RefSeq" id="XP_032831004.1">
    <property type="nucleotide sequence ID" value="XM_032975113.1"/>
</dbReference>
<proteinExistence type="inferred from homology"/>
<dbReference type="GeneID" id="116954534"/>
<dbReference type="PRINTS" id="PR01077">
    <property type="entry name" value="CLAUDIN"/>
</dbReference>
<dbReference type="RefSeq" id="XP_032831006.1">
    <property type="nucleotide sequence ID" value="XM_032975115.1"/>
</dbReference>
<dbReference type="Gene3D" id="1.20.140.150">
    <property type="match status" value="1"/>
</dbReference>
<dbReference type="RefSeq" id="XP_032831005.1">
    <property type="nucleotide sequence ID" value="XM_032975114.1"/>
</dbReference>
<feature type="transmembrane region" description="Helical" evidence="10">
    <location>
        <begin position="94"/>
        <end position="115"/>
    </location>
</feature>
<dbReference type="Proteomes" id="UP001318040">
    <property type="component" value="Chromosome 55"/>
</dbReference>
<comment type="subcellular location">
    <subcellularLocation>
        <location evidence="1">Cell junction</location>
        <location evidence="1">Tight junction</location>
    </subcellularLocation>
    <subcellularLocation>
        <location evidence="2">Cell membrane</location>
        <topology evidence="2">Multi-pass membrane protein</topology>
    </subcellularLocation>
</comment>
<protein>
    <submittedName>
        <fullName evidence="12 13">Claudin-1-like</fullName>
    </submittedName>
</protein>
<keyword evidence="4" id="KW-0796">Tight junction</keyword>
<evidence type="ECO:0000256" key="5">
    <source>
        <dbReference type="ARBA" id="ARBA00022475"/>
    </source>
</evidence>
<evidence type="ECO:0000313" key="12">
    <source>
        <dbReference type="RefSeq" id="XP_032831004.1"/>
    </source>
</evidence>
<keyword evidence="8 10" id="KW-1133">Transmembrane helix</keyword>
<dbReference type="Pfam" id="PF00822">
    <property type="entry name" value="PMP22_Claudin"/>
    <property type="match status" value="1"/>
</dbReference>
<dbReference type="GO" id="GO:0005198">
    <property type="term" value="F:structural molecule activity"/>
    <property type="evidence" value="ECO:0007669"/>
    <property type="project" value="InterPro"/>
</dbReference>
<dbReference type="InterPro" id="IPR006187">
    <property type="entry name" value="Claudin"/>
</dbReference>
<dbReference type="PANTHER" id="PTHR12002">
    <property type="entry name" value="CLAUDIN"/>
    <property type="match status" value="1"/>
</dbReference>
<keyword evidence="5" id="KW-1003">Cell membrane</keyword>
<comment type="similarity">
    <text evidence="3">Belongs to the claudin family.</text>
</comment>
<evidence type="ECO:0000256" key="1">
    <source>
        <dbReference type="ARBA" id="ARBA00004435"/>
    </source>
</evidence>
<feature type="transmembrane region" description="Helical" evidence="10">
    <location>
        <begin position="136"/>
        <end position="155"/>
    </location>
</feature>
<feature type="transmembrane region" description="Helical" evidence="10">
    <location>
        <begin position="175"/>
        <end position="199"/>
    </location>
</feature>
<keyword evidence="7" id="KW-0965">Cell junction</keyword>
<dbReference type="AlphaFoldDB" id="A0AAJ7XE20"/>
<evidence type="ECO:0000256" key="3">
    <source>
        <dbReference type="ARBA" id="ARBA00008295"/>
    </source>
</evidence>
<dbReference type="GO" id="GO:0005923">
    <property type="term" value="C:bicellular tight junction"/>
    <property type="evidence" value="ECO:0007669"/>
    <property type="project" value="UniProtKB-SubCell"/>
</dbReference>
<feature type="transmembrane region" description="Helical" evidence="10">
    <location>
        <begin position="23"/>
        <end position="48"/>
    </location>
</feature>
<evidence type="ECO:0000256" key="6">
    <source>
        <dbReference type="ARBA" id="ARBA00022692"/>
    </source>
</evidence>
<name>A0AAJ7XE20_PETMA</name>
<dbReference type="GO" id="GO:0005886">
    <property type="term" value="C:plasma membrane"/>
    <property type="evidence" value="ECO:0007669"/>
    <property type="project" value="UniProtKB-SubCell"/>
</dbReference>
<reference evidence="12 13" key="1">
    <citation type="submission" date="2025-04" db="UniProtKB">
        <authorList>
            <consortium name="RefSeq"/>
        </authorList>
    </citation>
    <scope>IDENTIFICATION</scope>
    <source>
        <tissue evidence="12 13">Sperm</tissue>
    </source>
</reference>
<evidence type="ECO:0000256" key="8">
    <source>
        <dbReference type="ARBA" id="ARBA00022989"/>
    </source>
</evidence>
<evidence type="ECO:0000313" key="13">
    <source>
        <dbReference type="RefSeq" id="XP_032831005.1"/>
    </source>
</evidence>
<evidence type="ECO:0000256" key="9">
    <source>
        <dbReference type="ARBA" id="ARBA00023136"/>
    </source>
</evidence>
<evidence type="ECO:0000313" key="11">
    <source>
        <dbReference type="Proteomes" id="UP001318040"/>
    </source>
</evidence>
<evidence type="ECO:0000313" key="14">
    <source>
        <dbReference type="RefSeq" id="XP_032831006.1"/>
    </source>
</evidence>
<sequence>MGAGTRSDGGGGGGGGVTLAMHVVGFALSTLGFGLTVMVIYLNCWSIYSHGPGTYMQSGLWNICVRNASTERGEVCRQFYTALSQPRFFQVVRALMLMAVAVGAIALFVSTLGTACARRFSEHASTKTKLTCAGGALWLLTGLCVMLAVSLYANFVVSQLYNPLEPYGVRFSFGAALYTGWLAGAFIVIGGALMVAVFFRKNSLRTTYRFVITDIVASP</sequence>